<dbReference type="EMBL" id="KL142375">
    <property type="protein sequence ID" value="KDR78134.1"/>
    <property type="molecule type" value="Genomic_DNA"/>
</dbReference>
<gene>
    <name evidence="2" type="ORF">GALMADRAFT_138269</name>
</gene>
<evidence type="ECO:0000256" key="1">
    <source>
        <dbReference type="SAM" id="MobiDB-lite"/>
    </source>
</evidence>
<sequence length="211" mass="22786">MLLMVESSASSNHHHLSTLAVPPPKASRIRLLTTSRAPRTKHVGRRFRVETGWKGVGIGKHGEGIGREGDGIGREKEKNGCPQQPAFAADIQGNPPGRTSAVPSNATHAAVPTHSSTPSSSRSPHIQSTTESRTRTPSSSPPTPLPKVRSIQRRILEPGNSAGGLHHLPPFRYRFNDRAVVPGTCRRLQHPSVCMPVHLTSKRPQPPPIRG</sequence>
<evidence type="ECO:0000313" key="2">
    <source>
        <dbReference type="EMBL" id="KDR78134.1"/>
    </source>
</evidence>
<organism evidence="2 3">
    <name type="scientific">Galerina marginata (strain CBS 339.88)</name>
    <dbReference type="NCBI Taxonomy" id="685588"/>
    <lineage>
        <taxon>Eukaryota</taxon>
        <taxon>Fungi</taxon>
        <taxon>Dikarya</taxon>
        <taxon>Basidiomycota</taxon>
        <taxon>Agaricomycotina</taxon>
        <taxon>Agaricomycetes</taxon>
        <taxon>Agaricomycetidae</taxon>
        <taxon>Agaricales</taxon>
        <taxon>Agaricineae</taxon>
        <taxon>Strophariaceae</taxon>
        <taxon>Galerina</taxon>
    </lineage>
</organism>
<feature type="compositionally biased region" description="Basic and acidic residues" evidence="1">
    <location>
        <begin position="60"/>
        <end position="79"/>
    </location>
</feature>
<accession>A0A067TE06</accession>
<reference evidence="3" key="1">
    <citation type="journal article" date="2014" name="Proc. Natl. Acad. Sci. U.S.A.">
        <title>Extensive sampling of basidiomycete genomes demonstrates inadequacy of the white-rot/brown-rot paradigm for wood decay fungi.</title>
        <authorList>
            <person name="Riley R."/>
            <person name="Salamov A.A."/>
            <person name="Brown D.W."/>
            <person name="Nagy L.G."/>
            <person name="Floudas D."/>
            <person name="Held B.W."/>
            <person name="Levasseur A."/>
            <person name="Lombard V."/>
            <person name="Morin E."/>
            <person name="Otillar R."/>
            <person name="Lindquist E.A."/>
            <person name="Sun H."/>
            <person name="LaButti K.M."/>
            <person name="Schmutz J."/>
            <person name="Jabbour D."/>
            <person name="Luo H."/>
            <person name="Baker S.E."/>
            <person name="Pisabarro A.G."/>
            <person name="Walton J.D."/>
            <person name="Blanchette R.A."/>
            <person name="Henrissat B."/>
            <person name="Martin F."/>
            <person name="Cullen D."/>
            <person name="Hibbett D.S."/>
            <person name="Grigoriev I.V."/>
        </authorList>
    </citation>
    <scope>NUCLEOTIDE SEQUENCE [LARGE SCALE GENOMIC DNA]</scope>
    <source>
        <strain evidence="3">CBS 339.88</strain>
    </source>
</reference>
<feature type="compositionally biased region" description="Low complexity" evidence="1">
    <location>
        <begin position="112"/>
        <end position="138"/>
    </location>
</feature>
<evidence type="ECO:0000313" key="3">
    <source>
        <dbReference type="Proteomes" id="UP000027222"/>
    </source>
</evidence>
<feature type="region of interest" description="Disordered" evidence="1">
    <location>
        <begin position="1"/>
        <end position="22"/>
    </location>
</feature>
<name>A0A067TE06_GALM3</name>
<proteinExistence type="predicted"/>
<dbReference type="Proteomes" id="UP000027222">
    <property type="component" value="Unassembled WGS sequence"/>
</dbReference>
<feature type="region of interest" description="Disordered" evidence="1">
    <location>
        <begin position="60"/>
        <end position="149"/>
    </location>
</feature>
<protein>
    <submittedName>
        <fullName evidence="2">Uncharacterized protein</fullName>
    </submittedName>
</protein>
<keyword evidence="3" id="KW-1185">Reference proteome</keyword>
<dbReference type="AlphaFoldDB" id="A0A067TE06"/>
<dbReference type="HOGENOM" id="CLU_1304954_0_0_1"/>